<accession>A0A0P6VJQ3</accession>
<dbReference type="PANTHER" id="PTHR23150">
    <property type="entry name" value="SULFATASE MODIFYING FACTOR 1, 2"/>
    <property type="match status" value="1"/>
</dbReference>
<evidence type="ECO:0000259" key="2">
    <source>
        <dbReference type="Pfam" id="PF03781"/>
    </source>
</evidence>
<feature type="region of interest" description="Disordered" evidence="1">
    <location>
        <begin position="181"/>
        <end position="209"/>
    </location>
</feature>
<name>A0A0P6VJQ3_9HYPH</name>
<dbReference type="InterPro" id="IPR042095">
    <property type="entry name" value="SUMF_sf"/>
</dbReference>
<comment type="caution">
    <text evidence="3">The sequence shown here is derived from an EMBL/GenBank/DDBJ whole genome shotgun (WGS) entry which is preliminary data.</text>
</comment>
<dbReference type="PANTHER" id="PTHR23150:SF35">
    <property type="entry name" value="BLL6746 PROTEIN"/>
    <property type="match status" value="1"/>
</dbReference>
<dbReference type="InterPro" id="IPR005532">
    <property type="entry name" value="SUMF_dom"/>
</dbReference>
<evidence type="ECO:0000256" key="1">
    <source>
        <dbReference type="SAM" id="MobiDB-lite"/>
    </source>
</evidence>
<evidence type="ECO:0000313" key="4">
    <source>
        <dbReference type="Proteomes" id="UP000048984"/>
    </source>
</evidence>
<feature type="domain" description="Sulfatase-modifying factor enzyme-like" evidence="2">
    <location>
        <begin position="219"/>
        <end position="442"/>
    </location>
</feature>
<dbReference type="InterPro" id="IPR051043">
    <property type="entry name" value="Sulfatase_Mod_Factor_Kinase"/>
</dbReference>
<dbReference type="AlphaFoldDB" id="A0A0P6VJQ3"/>
<dbReference type="Gene3D" id="3.90.1580.10">
    <property type="entry name" value="paralog of FGE (formylglycine-generating enzyme)"/>
    <property type="match status" value="1"/>
</dbReference>
<dbReference type="Pfam" id="PF03781">
    <property type="entry name" value="FGE-sulfatase"/>
    <property type="match status" value="1"/>
</dbReference>
<dbReference type="Proteomes" id="UP000048984">
    <property type="component" value="Unassembled WGS sequence"/>
</dbReference>
<evidence type="ECO:0000313" key="3">
    <source>
        <dbReference type="EMBL" id="KPL52240.1"/>
    </source>
</evidence>
<keyword evidence="4" id="KW-1185">Reference proteome</keyword>
<dbReference type="STRING" id="665126.ABB55_08335"/>
<dbReference type="EMBL" id="LJYW01000001">
    <property type="protein sequence ID" value="KPL52240.1"/>
    <property type="molecule type" value="Genomic_DNA"/>
</dbReference>
<proteinExistence type="predicted"/>
<reference evidence="3 4" key="2">
    <citation type="submission" date="2015-10" db="EMBL/GenBank/DDBJ databases">
        <title>Draft Genome Sequence of Prosthecomicrobium hirschii ATCC 27832.</title>
        <authorList>
            <person name="Daniel J."/>
            <person name="Givan S.A."/>
            <person name="Brun Y.V."/>
            <person name="Brown P.J."/>
        </authorList>
    </citation>
    <scope>NUCLEOTIDE SEQUENCE [LARGE SCALE GENOMIC DNA]</scope>
    <source>
        <strain evidence="3 4">16</strain>
    </source>
</reference>
<reference evidence="3 4" key="1">
    <citation type="submission" date="2015-09" db="EMBL/GenBank/DDBJ databases">
        <authorList>
            <person name="Jackson K.R."/>
            <person name="Lunt B.L."/>
            <person name="Fisher J.N.B."/>
            <person name="Gardner A.V."/>
            <person name="Bailey M.E."/>
            <person name="Deus L.M."/>
            <person name="Earl A.S."/>
            <person name="Gibby P.D."/>
            <person name="Hartmann K.A."/>
            <person name="Liu J.E."/>
            <person name="Manci A.M."/>
            <person name="Nielsen D.A."/>
            <person name="Solomon M.B."/>
            <person name="Breakwell D.P."/>
            <person name="Burnett S.H."/>
            <person name="Grose J.H."/>
        </authorList>
    </citation>
    <scope>NUCLEOTIDE SEQUENCE [LARGE SCALE GENOMIC DNA]</scope>
    <source>
        <strain evidence="3 4">16</strain>
    </source>
</reference>
<sequence length="444" mass="47191">MSRAMAGAEAGTAATAAGCSARLVTASLGCLLLLGALALGLAARPAAAQSAAPAETVSPDAFELTFWDTIRNSKNPEDFRAYLEAFPKGRFAPLARIRLRQNGGDGPGPTDPEALEAFSGDFVASEATPVLARPAPDGPRLGSLRAGEAVRVTGRHAATGLVRVERRDGKPGFVAAERLKPVGGTPAAGAGQGGPSPDSAGAAVAAGRPGEPVTDCADCPEMVRIPAGSFEMGANELFDFEKPVHRVTLARPFLIGRYEVTVRQWEVCSGEGACPAKVGPAMDGSLPVTDVTWGEARGYATWLARKTGRRYRLPSEAEWEYAVRGGGKTTYPWGAQLIRERANCLGCNATSLRRVLPVGRFPPNEFGLHDMAGNAAEWVEDCWFDNYRGAPADGSARDSANCRERVLRGGSFGNDPRYLRSAARFKYDAEVRYYGNGFRVLREE</sequence>
<organism evidence="3 4">
    <name type="scientific">Prosthecodimorpha hirschii</name>
    <dbReference type="NCBI Taxonomy" id="665126"/>
    <lineage>
        <taxon>Bacteria</taxon>
        <taxon>Pseudomonadati</taxon>
        <taxon>Pseudomonadota</taxon>
        <taxon>Alphaproteobacteria</taxon>
        <taxon>Hyphomicrobiales</taxon>
        <taxon>Ancalomicrobiaceae</taxon>
        <taxon>Prosthecodimorpha</taxon>
    </lineage>
</organism>
<gene>
    <name evidence="3" type="ORF">ABB55_08335</name>
</gene>
<dbReference type="GO" id="GO:0120147">
    <property type="term" value="F:formylglycine-generating oxidase activity"/>
    <property type="evidence" value="ECO:0007669"/>
    <property type="project" value="TreeGrafter"/>
</dbReference>
<protein>
    <recommendedName>
        <fullName evidence="2">Sulfatase-modifying factor enzyme-like domain-containing protein</fullName>
    </recommendedName>
</protein>
<dbReference type="SUPFAM" id="SSF56436">
    <property type="entry name" value="C-type lectin-like"/>
    <property type="match status" value="1"/>
</dbReference>
<dbReference type="InterPro" id="IPR016187">
    <property type="entry name" value="CTDL_fold"/>
</dbReference>